<sequence length="309" mass="34605">MLNHPLVRDFIQVSRSRSWSAWKPNSRGHATFPDSPYRPVDILEDGSVNHFRDACFESQRPALLPRGHFNSLPAFRRWFVRDSASATQLNHEYLQQSGETIVPLELTSAEDGSFQRFNAPLALFLQWTHAAEVQSSRLYLAQCQLSDLPQSLRDDCPTPDLVAQAGKGDVYDANIWMGIPPTYTPLHRDPNPNLFVQLAGDKVVRLLSPEAGMRAFARVRQELGQDSGHGAAVFRGDEMMHGPERVLLEKVVWGESDGSHTGAADPKHDNQSYEAHLKAGDGLFIPKGWWHSIKGIGDGVTASVNWWFR</sequence>
<dbReference type="EMBL" id="JAVDPF010000025">
    <property type="protein sequence ID" value="KAL1872192.1"/>
    <property type="molecule type" value="Genomic_DNA"/>
</dbReference>
<dbReference type="SUPFAM" id="SSF51197">
    <property type="entry name" value="Clavaminate synthase-like"/>
    <property type="match status" value="1"/>
</dbReference>
<dbReference type="PANTHER" id="PTHR12461">
    <property type="entry name" value="HYPOXIA-INDUCIBLE FACTOR 1 ALPHA INHIBITOR-RELATED"/>
    <property type="match status" value="1"/>
</dbReference>
<dbReference type="InterPro" id="IPR041667">
    <property type="entry name" value="Cupin_8"/>
</dbReference>
<dbReference type="PROSITE" id="PS51184">
    <property type="entry name" value="JMJC"/>
    <property type="match status" value="1"/>
</dbReference>
<gene>
    <name evidence="2" type="ORF">Plec18167_006795</name>
</gene>
<dbReference type="InterPro" id="IPR003347">
    <property type="entry name" value="JmjC_dom"/>
</dbReference>
<dbReference type="Gene3D" id="2.60.120.650">
    <property type="entry name" value="Cupin"/>
    <property type="match status" value="1"/>
</dbReference>
<reference evidence="2 3" key="1">
    <citation type="journal article" date="2024" name="IMA Fungus">
        <title>IMA Genome - F19 : A genome assembly and annotation guide to empower mycologists, including annotated draft genome sequences of Ceratocystis pirilliformis, Diaporthe australafricana, Fusarium ophioides, Paecilomyces lecythidis, and Sporothrix stenoceras.</title>
        <authorList>
            <person name="Aylward J."/>
            <person name="Wilson A.M."/>
            <person name="Visagie C.M."/>
            <person name="Spraker J."/>
            <person name="Barnes I."/>
            <person name="Buitendag C."/>
            <person name="Ceriani C."/>
            <person name="Del Mar Angel L."/>
            <person name="du Plessis D."/>
            <person name="Fuchs T."/>
            <person name="Gasser K."/>
            <person name="Kramer D."/>
            <person name="Li W."/>
            <person name="Munsamy K."/>
            <person name="Piso A."/>
            <person name="Price J.L."/>
            <person name="Sonnekus B."/>
            <person name="Thomas C."/>
            <person name="van der Nest A."/>
            <person name="van Dijk A."/>
            <person name="van Heerden A."/>
            <person name="van Vuuren N."/>
            <person name="Yilmaz N."/>
            <person name="Duong T.A."/>
            <person name="van der Merwe N.A."/>
            <person name="Wingfield M.J."/>
            <person name="Wingfield B.D."/>
        </authorList>
    </citation>
    <scope>NUCLEOTIDE SEQUENCE [LARGE SCALE GENOMIC DNA]</scope>
    <source>
        <strain evidence="2 3">CMW 18167</strain>
    </source>
</reference>
<evidence type="ECO:0000313" key="2">
    <source>
        <dbReference type="EMBL" id="KAL1872192.1"/>
    </source>
</evidence>
<protein>
    <recommendedName>
        <fullName evidence="1">JmjC domain-containing protein</fullName>
    </recommendedName>
</protein>
<evidence type="ECO:0000313" key="3">
    <source>
        <dbReference type="Proteomes" id="UP001583193"/>
    </source>
</evidence>
<keyword evidence="3" id="KW-1185">Reference proteome</keyword>
<dbReference type="Proteomes" id="UP001583193">
    <property type="component" value="Unassembled WGS sequence"/>
</dbReference>
<accession>A0ABR3X8C5</accession>
<organism evidence="2 3">
    <name type="scientific">Paecilomyces lecythidis</name>
    <dbReference type="NCBI Taxonomy" id="3004212"/>
    <lineage>
        <taxon>Eukaryota</taxon>
        <taxon>Fungi</taxon>
        <taxon>Dikarya</taxon>
        <taxon>Ascomycota</taxon>
        <taxon>Pezizomycotina</taxon>
        <taxon>Eurotiomycetes</taxon>
        <taxon>Eurotiomycetidae</taxon>
        <taxon>Eurotiales</taxon>
        <taxon>Thermoascaceae</taxon>
        <taxon>Paecilomyces</taxon>
    </lineage>
</organism>
<evidence type="ECO:0000259" key="1">
    <source>
        <dbReference type="PROSITE" id="PS51184"/>
    </source>
</evidence>
<proteinExistence type="predicted"/>
<feature type="domain" description="JmjC" evidence="1">
    <location>
        <begin position="134"/>
        <end position="309"/>
    </location>
</feature>
<dbReference type="PANTHER" id="PTHR12461:SF105">
    <property type="entry name" value="HYPOXIA-INDUCIBLE FACTOR 1-ALPHA INHIBITOR"/>
    <property type="match status" value="1"/>
</dbReference>
<name>A0ABR3X8C5_9EURO</name>
<comment type="caution">
    <text evidence="2">The sequence shown here is derived from an EMBL/GenBank/DDBJ whole genome shotgun (WGS) entry which is preliminary data.</text>
</comment>
<dbReference type="Pfam" id="PF13621">
    <property type="entry name" value="Cupin_8"/>
    <property type="match status" value="1"/>
</dbReference>